<dbReference type="Proteomes" id="UP000655225">
    <property type="component" value="Unassembled WGS sequence"/>
</dbReference>
<feature type="compositionally biased region" description="Polar residues" evidence="9">
    <location>
        <begin position="278"/>
        <end position="293"/>
    </location>
</feature>
<evidence type="ECO:0000256" key="3">
    <source>
        <dbReference type="ARBA" id="ARBA00023125"/>
    </source>
</evidence>
<comment type="function">
    <text evidence="8">Component of the sequence-specific heterotrimeric transcription factor (NF-Y) which specifically recognizes a 5'-CCAAT-3' box motif found in the promoters of its target genes.</text>
</comment>
<name>A0A834YQD5_TETSI</name>
<comment type="caution">
    <text evidence="11">The sequence shown here is derived from an EMBL/GenBank/DDBJ whole genome shotgun (WGS) entry which is preliminary data.</text>
</comment>
<dbReference type="PANTHER" id="PTHR12632">
    <property type="entry name" value="TRANSCRIPTION FACTOR NF-Y ALPHA-RELATED"/>
    <property type="match status" value="1"/>
</dbReference>
<dbReference type="InterPro" id="IPR018362">
    <property type="entry name" value="CCAAT-binding_factor_CS"/>
</dbReference>
<evidence type="ECO:0000256" key="4">
    <source>
        <dbReference type="ARBA" id="ARBA00023159"/>
    </source>
</evidence>
<dbReference type="Gene3D" id="6.10.250.2430">
    <property type="match status" value="1"/>
</dbReference>
<comment type="subcellular location">
    <subcellularLocation>
        <location evidence="1 8">Nucleus</location>
    </subcellularLocation>
</comment>
<dbReference type="GO" id="GO:0003700">
    <property type="term" value="F:DNA-binding transcription factor activity"/>
    <property type="evidence" value="ECO:0007669"/>
    <property type="project" value="UniProtKB-UniRule"/>
</dbReference>
<evidence type="ECO:0000313" key="12">
    <source>
        <dbReference type="Proteomes" id="UP000655225"/>
    </source>
</evidence>
<dbReference type="SMART" id="SM00521">
    <property type="entry name" value="CBF"/>
    <property type="match status" value="1"/>
</dbReference>
<gene>
    <name evidence="11" type="ORF">HHK36_021808</name>
</gene>
<evidence type="ECO:0000256" key="1">
    <source>
        <dbReference type="ARBA" id="ARBA00004123"/>
    </source>
</evidence>
<dbReference type="GO" id="GO:0003677">
    <property type="term" value="F:DNA binding"/>
    <property type="evidence" value="ECO:0007669"/>
    <property type="project" value="UniProtKB-KW"/>
</dbReference>
<organism evidence="11 12">
    <name type="scientific">Tetracentron sinense</name>
    <name type="common">Spur-leaf</name>
    <dbReference type="NCBI Taxonomy" id="13715"/>
    <lineage>
        <taxon>Eukaryota</taxon>
        <taxon>Viridiplantae</taxon>
        <taxon>Streptophyta</taxon>
        <taxon>Embryophyta</taxon>
        <taxon>Tracheophyta</taxon>
        <taxon>Spermatophyta</taxon>
        <taxon>Magnoliopsida</taxon>
        <taxon>Trochodendrales</taxon>
        <taxon>Trochodendraceae</taxon>
        <taxon>Tetracentron</taxon>
    </lineage>
</organism>
<evidence type="ECO:0000256" key="6">
    <source>
        <dbReference type="ARBA" id="ARBA00023242"/>
    </source>
</evidence>
<feature type="compositionally biased region" description="Polar residues" evidence="9">
    <location>
        <begin position="303"/>
        <end position="319"/>
    </location>
</feature>
<feature type="region of interest" description="Disordered" evidence="9">
    <location>
        <begin position="278"/>
        <end position="337"/>
    </location>
</feature>
<keyword evidence="10" id="KW-0472">Membrane</keyword>
<accession>A0A834YQD5</accession>
<evidence type="ECO:0000256" key="2">
    <source>
        <dbReference type="ARBA" id="ARBA00023015"/>
    </source>
</evidence>
<evidence type="ECO:0000313" key="11">
    <source>
        <dbReference type="EMBL" id="KAF8393564.1"/>
    </source>
</evidence>
<dbReference type="Pfam" id="PF02045">
    <property type="entry name" value="CBFB_NFYA"/>
    <property type="match status" value="1"/>
</dbReference>
<keyword evidence="2 8" id="KW-0805">Transcription regulation</keyword>
<evidence type="ECO:0000256" key="8">
    <source>
        <dbReference type="RuleBase" id="RU367155"/>
    </source>
</evidence>
<comment type="similarity">
    <text evidence="8">Belongs to the NFYA/HAP2 subunit family.</text>
</comment>
<keyword evidence="3 8" id="KW-0238">DNA-binding</keyword>
<dbReference type="PROSITE" id="PS51152">
    <property type="entry name" value="NFYA_HAP2_2"/>
    <property type="match status" value="1"/>
</dbReference>
<keyword evidence="12" id="KW-1185">Reference proteome</keyword>
<keyword evidence="10" id="KW-0812">Transmembrane</keyword>
<reference evidence="11 12" key="1">
    <citation type="submission" date="2020-04" db="EMBL/GenBank/DDBJ databases">
        <title>Plant Genome Project.</title>
        <authorList>
            <person name="Zhang R.-G."/>
        </authorList>
    </citation>
    <scope>NUCLEOTIDE SEQUENCE [LARGE SCALE GENOMIC DNA]</scope>
    <source>
        <strain evidence="11">YNK0</strain>
        <tissue evidence="11">Leaf</tissue>
    </source>
</reference>
<evidence type="ECO:0000256" key="9">
    <source>
        <dbReference type="SAM" id="MobiDB-lite"/>
    </source>
</evidence>
<keyword evidence="4" id="KW-0010">Activator</keyword>
<proteinExistence type="inferred from homology"/>
<keyword evidence="5 8" id="KW-0804">Transcription</keyword>
<dbReference type="OrthoDB" id="1097733at2759"/>
<dbReference type="AlphaFoldDB" id="A0A834YQD5"/>
<keyword evidence="10" id="KW-1133">Transmembrane helix</keyword>
<dbReference type="InterPro" id="IPR001289">
    <property type="entry name" value="NFYA"/>
</dbReference>
<feature type="transmembrane region" description="Helical" evidence="10">
    <location>
        <begin position="382"/>
        <end position="403"/>
    </location>
</feature>
<evidence type="ECO:0000256" key="10">
    <source>
        <dbReference type="SAM" id="Phobius"/>
    </source>
</evidence>
<evidence type="ECO:0000256" key="7">
    <source>
        <dbReference type="ARBA" id="ARBA00025911"/>
    </source>
</evidence>
<protein>
    <recommendedName>
        <fullName evidence="8">Nuclear transcription factor Y subunit</fullName>
    </recommendedName>
</protein>
<dbReference type="PROSITE" id="PS00686">
    <property type="entry name" value="NFYA_HAP2_1"/>
    <property type="match status" value="1"/>
</dbReference>
<dbReference type="PRINTS" id="PR00616">
    <property type="entry name" value="CCAATSUBUNTB"/>
</dbReference>
<keyword evidence="6 8" id="KW-0539">Nucleus</keyword>
<dbReference type="GO" id="GO:0016602">
    <property type="term" value="C:CCAAT-binding factor complex"/>
    <property type="evidence" value="ECO:0007669"/>
    <property type="project" value="InterPro"/>
</dbReference>
<dbReference type="EMBL" id="JABCRI010000015">
    <property type="protein sequence ID" value="KAF8393564.1"/>
    <property type="molecule type" value="Genomic_DNA"/>
</dbReference>
<comment type="subunit">
    <text evidence="7">Heterotrimeric transcription factor composed of three components, NF-YA, NF-YB and NF-YC. NF-YB and NF-YC must interact and dimerize for NF-YA association and DNA binding.</text>
</comment>
<sequence length="584" mass="63844">MSLQQVVQTRPSVNGFGHRRVDGEMGTQLESKLLYGMSNSSSLTNADIQWPVKLKTASSDKGGLSPSATAYALSSCGSLKGQEYMSFLDESSDCAVSSKTYGANEPEFKLNPNVKSFNPTQTPFRPSSPMSDASFYFPANMSAVPHMHGIPVGIGTGPSFGGDEPVIYNLQAAPLQITSGIYSFKSTSNGYNLLGVEFSEQSVSKQASEMAIRMQNYSEKDPDKSSVHSMYPCAMSCPSWSNSIGSHIPQSSLSKSLSLNMKSPPQHCRNTKQFGLQLQGHDSSSTQSTGQSPKSHHEVATVGGTNTPGQSISSQSGYNGTYGRHAEGHKKSVPSLENPDFVFTPSQVDYSQSMQCTIYPYADQYFGGLLAAYGPQAIVSSIIFLFFLCCTVTVVLLMTHLLLEPKKIQPQMVEMAPVRVPLPLDLAEAEPIYVNAKQYRAILRRREFRAKLEAQNKYDKARKPYLHESRHLHALQRIRGSGGRFLNTKQLQQPKSSPTICEDFSDKAHLQLGGNISECEVRQLETNKGGASTMSCSDVTSVSNSDDIFQQPGRYPCHRGGNMQAVGGSRVMECHTMFPFSDEK</sequence>
<evidence type="ECO:0000256" key="5">
    <source>
        <dbReference type="ARBA" id="ARBA00023163"/>
    </source>
</evidence>